<sequence>MGKESKVVPVDYQFAQDLDLNCTVCENHYAPDNRGQLNTLERRKQSHPREARVMDSFLARCAYCFANNNNYPDSPDTIKATLSCLYRGTEES</sequence>
<protein>
    <submittedName>
        <fullName evidence="1">Uncharacterized protein</fullName>
    </submittedName>
</protein>
<evidence type="ECO:0000313" key="2">
    <source>
        <dbReference type="Proteomes" id="UP000034664"/>
    </source>
</evidence>
<evidence type="ECO:0000313" key="1">
    <source>
        <dbReference type="EMBL" id="KKR71581.1"/>
    </source>
</evidence>
<gene>
    <name evidence="1" type="ORF">UU14_C0024G0007</name>
</gene>
<proteinExistence type="predicted"/>
<accession>A0A0G0T9U0</accession>
<dbReference type="AlphaFoldDB" id="A0A0G0T9U0"/>
<comment type="caution">
    <text evidence="1">The sequence shown here is derived from an EMBL/GenBank/DDBJ whole genome shotgun (WGS) entry which is preliminary data.</text>
</comment>
<dbReference type="EMBL" id="LBZM01000024">
    <property type="protein sequence ID" value="KKR71581.1"/>
    <property type="molecule type" value="Genomic_DNA"/>
</dbReference>
<reference evidence="1 2" key="1">
    <citation type="journal article" date="2015" name="Nature">
        <title>rRNA introns, odd ribosomes, and small enigmatic genomes across a large radiation of phyla.</title>
        <authorList>
            <person name="Brown C.T."/>
            <person name="Hug L.A."/>
            <person name="Thomas B.C."/>
            <person name="Sharon I."/>
            <person name="Castelle C.J."/>
            <person name="Singh A."/>
            <person name="Wilkins M.J."/>
            <person name="Williams K.H."/>
            <person name="Banfield J.F."/>
        </authorList>
    </citation>
    <scope>NUCLEOTIDE SEQUENCE [LARGE SCALE GENOMIC DNA]</scope>
</reference>
<organism evidence="1 2">
    <name type="scientific">Candidatus Roizmanbacteria bacterium GW2011_GWB1_40_7</name>
    <dbReference type="NCBI Taxonomy" id="1618482"/>
    <lineage>
        <taxon>Bacteria</taxon>
        <taxon>Candidatus Roizmaniibacteriota</taxon>
    </lineage>
</organism>
<name>A0A0G0T9U0_9BACT</name>
<dbReference type="Proteomes" id="UP000034664">
    <property type="component" value="Unassembled WGS sequence"/>
</dbReference>